<dbReference type="AlphaFoldDB" id="A0A5N6Z615"/>
<protein>
    <recommendedName>
        <fullName evidence="2">Copper homeostasis protein cutC homolog</fullName>
    </recommendedName>
</protein>
<dbReference type="Proteomes" id="UP000327118">
    <property type="component" value="Unassembled WGS sequence"/>
</dbReference>
<comment type="similarity">
    <text evidence="1">Belongs to the CutC family.</text>
</comment>
<gene>
    <name evidence="3" type="ORF">BDV28DRAFT_148395</name>
</gene>
<dbReference type="Pfam" id="PF03932">
    <property type="entry name" value="CutC"/>
    <property type="match status" value="1"/>
</dbReference>
<dbReference type="EMBL" id="ML739108">
    <property type="protein sequence ID" value="KAE8353085.1"/>
    <property type="molecule type" value="Genomic_DNA"/>
</dbReference>
<dbReference type="PANTHER" id="PTHR12598">
    <property type="entry name" value="COPPER HOMEOSTASIS PROTEIN CUTC"/>
    <property type="match status" value="1"/>
</dbReference>
<proteinExistence type="inferred from homology"/>
<dbReference type="OrthoDB" id="7392499at2759"/>
<dbReference type="InterPro" id="IPR005627">
    <property type="entry name" value="CutC-like"/>
</dbReference>
<dbReference type="SUPFAM" id="SSF110395">
    <property type="entry name" value="CutC-like"/>
    <property type="match status" value="1"/>
</dbReference>
<dbReference type="GO" id="GO:0005507">
    <property type="term" value="F:copper ion binding"/>
    <property type="evidence" value="ECO:0007669"/>
    <property type="project" value="TreeGrafter"/>
</dbReference>
<evidence type="ECO:0000313" key="4">
    <source>
        <dbReference type="Proteomes" id="UP000327118"/>
    </source>
</evidence>
<reference evidence="4" key="1">
    <citation type="submission" date="2019-04" db="EMBL/GenBank/DDBJ databases">
        <title>Friends and foes A comparative genomics studyof 23 Aspergillus species from section Flavi.</title>
        <authorList>
            <consortium name="DOE Joint Genome Institute"/>
            <person name="Kjaerbolling I."/>
            <person name="Vesth T."/>
            <person name="Frisvad J.C."/>
            <person name="Nybo J.L."/>
            <person name="Theobald S."/>
            <person name="Kildgaard S."/>
            <person name="Isbrandt T."/>
            <person name="Kuo A."/>
            <person name="Sato A."/>
            <person name="Lyhne E.K."/>
            <person name="Kogle M.E."/>
            <person name="Wiebenga A."/>
            <person name="Kun R.S."/>
            <person name="Lubbers R.J."/>
            <person name="Makela M.R."/>
            <person name="Barry K."/>
            <person name="Chovatia M."/>
            <person name="Clum A."/>
            <person name="Daum C."/>
            <person name="Haridas S."/>
            <person name="He G."/>
            <person name="LaButti K."/>
            <person name="Lipzen A."/>
            <person name="Mondo S."/>
            <person name="Riley R."/>
            <person name="Salamov A."/>
            <person name="Simmons B.A."/>
            <person name="Magnuson J.K."/>
            <person name="Henrissat B."/>
            <person name="Mortensen U.H."/>
            <person name="Larsen T.O."/>
            <person name="Devries R.P."/>
            <person name="Grigoriev I.V."/>
            <person name="Machida M."/>
            <person name="Baker S.E."/>
            <person name="Andersen M.R."/>
        </authorList>
    </citation>
    <scope>NUCLEOTIDE SEQUENCE [LARGE SCALE GENOMIC DNA]</scope>
    <source>
        <strain evidence="4">CBS 553.77</strain>
    </source>
</reference>
<evidence type="ECO:0000313" key="3">
    <source>
        <dbReference type="EMBL" id="KAE8353085.1"/>
    </source>
</evidence>
<accession>A0A5N6Z615</accession>
<dbReference type="PANTHER" id="PTHR12598:SF0">
    <property type="entry name" value="COPPER HOMEOSTASIS PROTEIN CUTC HOMOLOG"/>
    <property type="match status" value="1"/>
</dbReference>
<sequence length="260" mass="28566">MEQTTTVPTNRPLLEIACFNAESAVIAARAGADRIELCRDYASGGLSPEPETVRRLKGQISIPIYVMIRPHAESFYYSDTDFETMKRAMFTLKKQGADGFVFGLLTEATQHASGEVAPWIDIARNKELVQLAAGRPCTFHRAFDLIPESQWDTALADLAECGFTSILTSGGPSGKTAMECVDQLHNLIQERRKQLKGRVDDGRLPQILVGGGVRAANIEALWERTCAAAFHSAALDRWSVERVSDGEVNALKAVLDKTRE</sequence>
<name>A0A5N6Z615_9EURO</name>
<evidence type="ECO:0000256" key="2">
    <source>
        <dbReference type="ARBA" id="ARBA00019014"/>
    </source>
</evidence>
<dbReference type="InterPro" id="IPR036822">
    <property type="entry name" value="CutC-like_dom_sf"/>
</dbReference>
<keyword evidence="4" id="KW-1185">Reference proteome</keyword>
<organism evidence="3 4">
    <name type="scientific">Aspergillus coremiiformis</name>
    <dbReference type="NCBI Taxonomy" id="138285"/>
    <lineage>
        <taxon>Eukaryota</taxon>
        <taxon>Fungi</taxon>
        <taxon>Dikarya</taxon>
        <taxon>Ascomycota</taxon>
        <taxon>Pezizomycotina</taxon>
        <taxon>Eurotiomycetes</taxon>
        <taxon>Eurotiomycetidae</taxon>
        <taxon>Eurotiales</taxon>
        <taxon>Aspergillaceae</taxon>
        <taxon>Aspergillus</taxon>
        <taxon>Aspergillus subgen. Circumdati</taxon>
    </lineage>
</organism>
<evidence type="ECO:0000256" key="1">
    <source>
        <dbReference type="ARBA" id="ARBA00007768"/>
    </source>
</evidence>
<dbReference type="Gene3D" id="3.20.20.380">
    <property type="entry name" value="Copper homeostasis (CutC) domain"/>
    <property type="match status" value="1"/>
</dbReference>